<name>A0A0F7SIL5_PHARH</name>
<protein>
    <submittedName>
        <fullName evidence="2">Ubiquitin interacting motif</fullName>
    </submittedName>
</protein>
<accession>A0A0F7SIL5</accession>
<evidence type="ECO:0000256" key="1">
    <source>
        <dbReference type="SAM" id="MobiDB-lite"/>
    </source>
</evidence>
<organism evidence="2">
    <name type="scientific">Phaffia rhodozyma</name>
    <name type="common">Yeast</name>
    <name type="synonym">Xanthophyllomyces dendrorhous</name>
    <dbReference type="NCBI Taxonomy" id="264483"/>
    <lineage>
        <taxon>Eukaryota</taxon>
        <taxon>Fungi</taxon>
        <taxon>Dikarya</taxon>
        <taxon>Basidiomycota</taxon>
        <taxon>Agaricomycotina</taxon>
        <taxon>Tremellomycetes</taxon>
        <taxon>Cystofilobasidiales</taxon>
        <taxon>Mrakiaceae</taxon>
        <taxon>Phaffia</taxon>
    </lineage>
</organism>
<proteinExistence type="predicted"/>
<dbReference type="PROSITE" id="PS50330">
    <property type="entry name" value="UIM"/>
    <property type="match status" value="1"/>
</dbReference>
<dbReference type="AlphaFoldDB" id="A0A0F7SIL5"/>
<sequence length="597" mass="66534">MASTSQSGPNRELSPNRPSAIASGSASAPALVKQVANEPVDAAHDWQTGFIWAFIAKFHPNMIGKNGLGTAMDLEQALHNDGQSDSLSYAFQKFLQCLNPTVTDRNINFQTVPRYLVRTIDNYLKLDRQSLYHPAYLSHHDPPRAPLPTQAEEDEWRKGLNPLRALFRLNRAEGEVSEGAKGGEDAVGSRVWSLGWKGKLKLLRQLVDWQLYLAPSVRDTINLHYKVVSQRQTDFHKDTNPLIVEPLGIDRSKKRYWLFDDSPRVYTSSNPFKKSCPLVPISSTQIELESVINQLRAEPSADKSAQTGNAKTKAVRKKAEEQAREKELWMATFLEQEHMPKIEKERARQEKARRKLETQAIMQAQAANRTTRTRTRQQAHRPSYAEFDRNLSTIAHRTISLVHLPINSLNLPPAPRTIPTPTQTQTEGTLTPTLTVKAGRTLQTRIRTGISVGQEEALDCYPTLSILQDQGAVPVGVGAVPPNGHSNGNGNGKKRGFVLDDEEDEQLAMALAESKALAESQARARAGADAEGGEEDDKDIEFSNGRKKGRYIDPDGEDKDEEGRTDVILVEDDDNRDGDEKKPRVHNRMGGVIEIID</sequence>
<dbReference type="PANTHER" id="PTHR42107">
    <property type="entry name" value="YALI0D24453P"/>
    <property type="match status" value="1"/>
</dbReference>
<feature type="region of interest" description="Disordered" evidence="1">
    <location>
        <begin position="1"/>
        <end position="22"/>
    </location>
</feature>
<dbReference type="InterPro" id="IPR003903">
    <property type="entry name" value="UIM_dom"/>
</dbReference>
<feature type="region of interest" description="Disordered" evidence="1">
    <location>
        <begin position="522"/>
        <end position="590"/>
    </location>
</feature>
<evidence type="ECO:0000313" key="2">
    <source>
        <dbReference type="EMBL" id="CDZ96792.1"/>
    </source>
</evidence>
<dbReference type="EMBL" id="LN483167">
    <property type="protein sequence ID" value="CDZ96792.1"/>
    <property type="molecule type" value="Genomic_DNA"/>
</dbReference>
<dbReference type="PANTHER" id="PTHR42107:SF1">
    <property type="entry name" value="WHIM1 DOMAIN-CONTAINING PROTEIN"/>
    <property type="match status" value="1"/>
</dbReference>
<reference evidence="2" key="1">
    <citation type="submission" date="2014-08" db="EMBL/GenBank/DDBJ databases">
        <authorList>
            <person name="Sharma Rahul"/>
            <person name="Thines Marco"/>
        </authorList>
    </citation>
    <scope>NUCLEOTIDE SEQUENCE</scope>
</reference>